<evidence type="ECO:0000313" key="1">
    <source>
        <dbReference type="EMBL" id="TGY00297.1"/>
    </source>
</evidence>
<accession>A0AC61R1S5</accession>
<gene>
    <name evidence="1" type="primary">ruvA</name>
    <name evidence="1" type="ORF">E5357_01980</name>
</gene>
<protein>
    <submittedName>
        <fullName evidence="1">Holliday junction branch migration protein RuvA</fullName>
    </submittedName>
</protein>
<reference evidence="1" key="1">
    <citation type="submission" date="2019-04" db="EMBL/GenBank/DDBJ databases">
        <title>Microbes associate with the intestines of laboratory mice.</title>
        <authorList>
            <person name="Navarre W."/>
            <person name="Wong E."/>
            <person name="Huang K."/>
            <person name="Tropini C."/>
            <person name="Ng K."/>
            <person name="Yu B."/>
        </authorList>
    </citation>
    <scope>NUCLEOTIDE SEQUENCE</scope>
    <source>
        <strain evidence="1">NM72_1-8</strain>
    </source>
</reference>
<organism evidence="1 2">
    <name type="scientific">Hominisplanchenecus murintestinalis</name>
    <dbReference type="NCBI Taxonomy" id="2941517"/>
    <lineage>
        <taxon>Bacteria</taxon>
        <taxon>Bacillati</taxon>
        <taxon>Bacillota</taxon>
        <taxon>Clostridia</taxon>
        <taxon>Lachnospirales</taxon>
        <taxon>Lachnospiraceae</taxon>
        <taxon>Hominisplanchenecus</taxon>
    </lineage>
</organism>
<dbReference type="EMBL" id="SRZB01000002">
    <property type="protein sequence ID" value="TGY00297.1"/>
    <property type="molecule type" value="Genomic_DNA"/>
</dbReference>
<sequence length="204" mass="21925">MIAYIRGKVAHLTETKVIVDVHDIGYQIFITARDASAMPPAGDEVLLHTFFNVKEDAMQLFGFLSKDDMEIFKLLLGVNGVGPKAALGILSVMSADDIRFAVLADDAKTISKAPGIGTKTARKLILELKDKVSLEDAFEKRLENQAGAPVPTVENDAVSEAVQALTALGYSSADALKAVRKADIAEGMTTEEILKSALKNMSFL</sequence>
<evidence type="ECO:0000313" key="2">
    <source>
        <dbReference type="Proteomes" id="UP000307720"/>
    </source>
</evidence>
<name>A0AC61R1S5_9FIRM</name>
<proteinExistence type="predicted"/>
<keyword evidence="2" id="KW-1185">Reference proteome</keyword>
<dbReference type="Proteomes" id="UP000307720">
    <property type="component" value="Unassembled WGS sequence"/>
</dbReference>
<comment type="caution">
    <text evidence="1">The sequence shown here is derived from an EMBL/GenBank/DDBJ whole genome shotgun (WGS) entry which is preliminary data.</text>
</comment>